<dbReference type="Proteomes" id="UP001230807">
    <property type="component" value="Unassembled WGS sequence"/>
</dbReference>
<reference evidence="1 2" key="1">
    <citation type="submission" date="2023-06" db="EMBL/GenBank/DDBJ databases">
        <title>Influencing factors and mechanism of Cr(VI) reduction by facultative anaerobic Exiguobacterium sp. PY14.</title>
        <authorList>
            <person name="Zou L."/>
        </authorList>
    </citation>
    <scope>NUCLEOTIDE SEQUENCE [LARGE SCALE GENOMIC DNA]</scope>
    <source>
        <strain evidence="1 2">PY14</strain>
    </source>
</reference>
<sequence length="77" mass="9199">MNPTTWKTWCSGIVYELVINQLYTPLGRMLCARFQDEFLHLPVEERFRLVQAIRKQVIAKGDSQEAEWVHYMQRLTN</sequence>
<protein>
    <submittedName>
        <fullName evidence="1">Uncharacterized protein</fullName>
    </submittedName>
</protein>
<accession>A0ABT7MP71</accession>
<evidence type="ECO:0000313" key="1">
    <source>
        <dbReference type="EMBL" id="MDL5377011.1"/>
    </source>
</evidence>
<name>A0ABT7MP71_9BACL</name>
<proteinExistence type="predicted"/>
<evidence type="ECO:0000313" key="2">
    <source>
        <dbReference type="Proteomes" id="UP001230807"/>
    </source>
</evidence>
<dbReference type="RefSeq" id="WP_214715099.1">
    <property type="nucleotide sequence ID" value="NZ_CP183077.1"/>
</dbReference>
<gene>
    <name evidence="1" type="ORF">QR695_08305</name>
</gene>
<organism evidence="1 2">
    <name type="scientific">Exiguobacterium mexicanum</name>
    <dbReference type="NCBI Taxonomy" id="340146"/>
    <lineage>
        <taxon>Bacteria</taxon>
        <taxon>Bacillati</taxon>
        <taxon>Bacillota</taxon>
        <taxon>Bacilli</taxon>
        <taxon>Bacillales</taxon>
        <taxon>Bacillales Family XII. Incertae Sedis</taxon>
        <taxon>Exiguobacterium</taxon>
    </lineage>
</organism>
<dbReference type="EMBL" id="JASWER010000005">
    <property type="protein sequence ID" value="MDL5377011.1"/>
    <property type="molecule type" value="Genomic_DNA"/>
</dbReference>
<comment type="caution">
    <text evidence="1">The sequence shown here is derived from an EMBL/GenBank/DDBJ whole genome shotgun (WGS) entry which is preliminary data.</text>
</comment>
<keyword evidence="2" id="KW-1185">Reference proteome</keyword>